<dbReference type="STRING" id="1137138.A0A067NXP7"/>
<dbReference type="Proteomes" id="UP000027073">
    <property type="component" value="Unassembled WGS sequence"/>
</dbReference>
<accession>A0A067NXP7</accession>
<sequence>DHAEWTPIDFSYPEISRHDKDLEDTQPIPYRPFKPGSYHVTMGIRPMPWNEWIELDNEYAAYHRIRSHRLHTRGPKALAFLPAKVGVVNSAYEAAIELVHELAEYLIRRYPATFRVTRHTSSYIASLSDSPRKKGRLDYGWDGAPAIKEITVVPLGVTYDLPLPVDDESAFGIAERAMKVAALLVQDDFALMVEGQDGRYYLQGGAILGFWRMEDKLGMPLEEIHLSGSVPQYASKLQASMQRFFQKMSVDKPVSRNNYFIQVVPPEPLDAVDPEELAWGKNQNGEEDVKREGGLANAPKPIVEARTLRLRSERQTLRRLPKSGVIVFGIRTYMTPVARLVEEGVGERLAGAVRGWSEDIDQ</sequence>
<evidence type="ECO:0000313" key="2">
    <source>
        <dbReference type="Proteomes" id="UP000027073"/>
    </source>
</evidence>
<dbReference type="VEuPathDB" id="FungiDB:PLEOSDRAFT_1039299"/>
<proteinExistence type="predicted"/>
<evidence type="ECO:0000313" key="1">
    <source>
        <dbReference type="EMBL" id="KDQ28922.1"/>
    </source>
</evidence>
<dbReference type="InterPro" id="IPR021848">
    <property type="entry name" value="HODM_asu-like"/>
</dbReference>
<dbReference type="HOGENOM" id="CLU_025462_0_2_1"/>
<dbReference type="OrthoDB" id="497541at2759"/>
<name>A0A067NXP7_PLEO1</name>
<dbReference type="AlphaFoldDB" id="A0A067NXP7"/>
<dbReference type="InParanoid" id="A0A067NXP7"/>
<reference evidence="2" key="1">
    <citation type="journal article" date="2014" name="Proc. Natl. Acad. Sci. U.S.A.">
        <title>Extensive sampling of basidiomycete genomes demonstrates inadequacy of the white-rot/brown-rot paradigm for wood decay fungi.</title>
        <authorList>
            <person name="Riley R."/>
            <person name="Salamov A.A."/>
            <person name="Brown D.W."/>
            <person name="Nagy L.G."/>
            <person name="Floudas D."/>
            <person name="Held B.W."/>
            <person name="Levasseur A."/>
            <person name="Lombard V."/>
            <person name="Morin E."/>
            <person name="Otillar R."/>
            <person name="Lindquist E.A."/>
            <person name="Sun H."/>
            <person name="LaButti K.M."/>
            <person name="Schmutz J."/>
            <person name="Jabbour D."/>
            <person name="Luo H."/>
            <person name="Baker S.E."/>
            <person name="Pisabarro A.G."/>
            <person name="Walton J.D."/>
            <person name="Blanchette R.A."/>
            <person name="Henrissat B."/>
            <person name="Martin F."/>
            <person name="Cullen D."/>
            <person name="Hibbett D.S."/>
            <person name="Grigoriev I.V."/>
        </authorList>
    </citation>
    <scope>NUCLEOTIDE SEQUENCE [LARGE SCALE GENOMIC DNA]</scope>
    <source>
        <strain evidence="2">PC15</strain>
    </source>
</reference>
<gene>
    <name evidence="1" type="ORF">PLEOSDRAFT_1039299</name>
</gene>
<protein>
    <submittedName>
        <fullName evidence="1">Uncharacterized protein</fullName>
    </submittedName>
</protein>
<dbReference type="Pfam" id="PF11927">
    <property type="entry name" value="HODM_asu-like"/>
    <property type="match status" value="1"/>
</dbReference>
<feature type="non-terminal residue" evidence="1">
    <location>
        <position position="1"/>
    </location>
</feature>
<organism evidence="1 2">
    <name type="scientific">Pleurotus ostreatus (strain PC15)</name>
    <name type="common">Oyster mushroom</name>
    <dbReference type="NCBI Taxonomy" id="1137138"/>
    <lineage>
        <taxon>Eukaryota</taxon>
        <taxon>Fungi</taxon>
        <taxon>Dikarya</taxon>
        <taxon>Basidiomycota</taxon>
        <taxon>Agaricomycotina</taxon>
        <taxon>Agaricomycetes</taxon>
        <taxon>Agaricomycetidae</taxon>
        <taxon>Agaricales</taxon>
        <taxon>Pleurotineae</taxon>
        <taxon>Pleurotaceae</taxon>
        <taxon>Pleurotus</taxon>
    </lineage>
</organism>
<dbReference type="EMBL" id="KL198007">
    <property type="protein sequence ID" value="KDQ28922.1"/>
    <property type="molecule type" value="Genomic_DNA"/>
</dbReference>